<keyword evidence="4" id="KW-1185">Reference proteome</keyword>
<gene>
    <name evidence="3" type="ORF">AVEN_198091_1</name>
</gene>
<name>A0A4Y2V446_ARAVE</name>
<reference evidence="3 4" key="1">
    <citation type="journal article" date="2019" name="Sci. Rep.">
        <title>Orb-weaving spider Araneus ventricosus genome elucidates the spidroin gene catalogue.</title>
        <authorList>
            <person name="Kono N."/>
            <person name="Nakamura H."/>
            <person name="Ohtoshi R."/>
            <person name="Moran D.A.P."/>
            <person name="Shinohara A."/>
            <person name="Yoshida Y."/>
            <person name="Fujiwara M."/>
            <person name="Mori M."/>
            <person name="Tomita M."/>
            <person name="Arakawa K."/>
        </authorList>
    </citation>
    <scope>NUCLEOTIDE SEQUENCE [LARGE SCALE GENOMIC DNA]</scope>
</reference>
<feature type="transmembrane region" description="Helical" evidence="2">
    <location>
        <begin position="71"/>
        <end position="92"/>
    </location>
</feature>
<organism evidence="3 4">
    <name type="scientific">Araneus ventricosus</name>
    <name type="common">Orbweaver spider</name>
    <name type="synonym">Epeira ventricosa</name>
    <dbReference type="NCBI Taxonomy" id="182803"/>
    <lineage>
        <taxon>Eukaryota</taxon>
        <taxon>Metazoa</taxon>
        <taxon>Ecdysozoa</taxon>
        <taxon>Arthropoda</taxon>
        <taxon>Chelicerata</taxon>
        <taxon>Arachnida</taxon>
        <taxon>Araneae</taxon>
        <taxon>Araneomorphae</taxon>
        <taxon>Entelegynae</taxon>
        <taxon>Araneoidea</taxon>
        <taxon>Araneidae</taxon>
        <taxon>Araneus</taxon>
    </lineage>
</organism>
<evidence type="ECO:0000256" key="2">
    <source>
        <dbReference type="SAM" id="Phobius"/>
    </source>
</evidence>
<feature type="region of interest" description="Disordered" evidence="1">
    <location>
        <begin position="1"/>
        <end position="35"/>
    </location>
</feature>
<keyword evidence="2" id="KW-1133">Transmembrane helix</keyword>
<dbReference type="EMBL" id="BGPR01042764">
    <property type="protein sequence ID" value="GBO19272.1"/>
    <property type="molecule type" value="Genomic_DNA"/>
</dbReference>
<dbReference type="Proteomes" id="UP000499080">
    <property type="component" value="Unassembled WGS sequence"/>
</dbReference>
<sequence length="101" mass="11744">MSKKIPGSNLDSEVYERQWNSRNPPRDASNLRDGSPWRLVQPKIWLQSRSKYARFILVPDRKQRNGLALRVFSLPFLYLIVTLVFLTSFLNLPFPPRPGSS</sequence>
<accession>A0A4Y2V446</accession>
<evidence type="ECO:0000256" key="1">
    <source>
        <dbReference type="SAM" id="MobiDB-lite"/>
    </source>
</evidence>
<keyword evidence="2" id="KW-0472">Membrane</keyword>
<proteinExistence type="predicted"/>
<keyword evidence="2" id="KW-0812">Transmembrane</keyword>
<protein>
    <submittedName>
        <fullName evidence="3">Uncharacterized protein</fullName>
    </submittedName>
</protein>
<comment type="caution">
    <text evidence="3">The sequence shown here is derived from an EMBL/GenBank/DDBJ whole genome shotgun (WGS) entry which is preliminary data.</text>
</comment>
<dbReference type="AlphaFoldDB" id="A0A4Y2V446"/>
<evidence type="ECO:0000313" key="3">
    <source>
        <dbReference type="EMBL" id="GBO19272.1"/>
    </source>
</evidence>
<evidence type="ECO:0000313" key="4">
    <source>
        <dbReference type="Proteomes" id="UP000499080"/>
    </source>
</evidence>